<dbReference type="RefSeq" id="WP_068711361.1">
    <property type="nucleotide sequence ID" value="NZ_LSZP01000028.1"/>
</dbReference>
<dbReference type="Gene3D" id="3.40.50.620">
    <property type="entry name" value="HUPs"/>
    <property type="match status" value="1"/>
</dbReference>
<dbReference type="Pfam" id="PF00582">
    <property type="entry name" value="Usp"/>
    <property type="match status" value="1"/>
</dbReference>
<evidence type="ECO:0000256" key="2">
    <source>
        <dbReference type="PIRNR" id="PIRNR006276"/>
    </source>
</evidence>
<dbReference type="OrthoDB" id="8547832at2"/>
<comment type="similarity">
    <text evidence="1 2">Belongs to the universal stress protein A family.</text>
</comment>
<dbReference type="PANTHER" id="PTHR46268">
    <property type="entry name" value="STRESS RESPONSE PROTEIN NHAX"/>
    <property type="match status" value="1"/>
</dbReference>
<dbReference type="InterPro" id="IPR006015">
    <property type="entry name" value="Universal_stress_UspA"/>
</dbReference>
<dbReference type="Proteomes" id="UP000071392">
    <property type="component" value="Unassembled WGS sequence"/>
</dbReference>
<comment type="caution">
    <text evidence="4">The sequence shown here is derived from an EMBL/GenBank/DDBJ whole genome shotgun (WGS) entry which is preliminary data.</text>
</comment>
<evidence type="ECO:0000313" key="5">
    <source>
        <dbReference type="Proteomes" id="UP000071392"/>
    </source>
</evidence>
<proteinExistence type="inferred from homology"/>
<dbReference type="PRINTS" id="PR01438">
    <property type="entry name" value="UNVRSLSTRESS"/>
</dbReference>
<protein>
    <recommendedName>
        <fullName evidence="2">Universal stress protein</fullName>
    </recommendedName>
</protein>
<evidence type="ECO:0000256" key="1">
    <source>
        <dbReference type="ARBA" id="ARBA00008791"/>
    </source>
</evidence>
<dbReference type="InterPro" id="IPR006016">
    <property type="entry name" value="UspA"/>
</dbReference>
<keyword evidence="5" id="KW-1185">Reference proteome</keyword>
<dbReference type="AlphaFoldDB" id="A0A139SP18"/>
<accession>A0A139SP18</accession>
<evidence type="ECO:0000259" key="3">
    <source>
        <dbReference type="Pfam" id="PF00582"/>
    </source>
</evidence>
<sequence>MKTILAPIDFSNASNAVIKVALALARAHSARLSLLHVVQPPVLISEYGAIMTNIQEIVAISERTSAKELAKRERSLKRSAGVPVEALQTTGAPVASIIEQAKQTKADYIVVGSHGHSALYDLFAGSTASGLIRRAPCPVVVVPPPATPKKKKASRVR</sequence>
<dbReference type="GO" id="GO:0005737">
    <property type="term" value="C:cytoplasm"/>
    <property type="evidence" value="ECO:0007669"/>
    <property type="project" value="UniProtKB-SubCell"/>
</dbReference>
<dbReference type="InterPro" id="IPR014729">
    <property type="entry name" value="Rossmann-like_a/b/a_fold"/>
</dbReference>
<organism evidence="4 5">
    <name type="scientific">Cephaloticoccus capnophilus</name>
    <dbReference type="NCBI Taxonomy" id="1548208"/>
    <lineage>
        <taxon>Bacteria</taxon>
        <taxon>Pseudomonadati</taxon>
        <taxon>Verrucomicrobiota</taxon>
        <taxon>Opitutia</taxon>
        <taxon>Opitutales</taxon>
        <taxon>Opitutaceae</taxon>
        <taxon>Cephaloticoccus</taxon>
    </lineage>
</organism>
<keyword evidence="2" id="KW-0963">Cytoplasm</keyword>
<name>A0A139SP18_9BACT</name>
<comment type="subcellular location">
    <subcellularLocation>
        <location evidence="2">Cytoplasm</location>
    </subcellularLocation>
</comment>
<dbReference type="SUPFAM" id="SSF52402">
    <property type="entry name" value="Adenine nucleotide alpha hydrolases-like"/>
    <property type="match status" value="1"/>
</dbReference>
<dbReference type="PIRSF" id="PIRSF006276">
    <property type="entry name" value="UspA"/>
    <property type="match status" value="1"/>
</dbReference>
<evidence type="ECO:0000313" key="4">
    <source>
        <dbReference type="EMBL" id="KXU36254.1"/>
    </source>
</evidence>
<dbReference type="EMBL" id="LSZP01000028">
    <property type="protein sequence ID" value="KXU36254.1"/>
    <property type="molecule type" value="Genomic_DNA"/>
</dbReference>
<reference evidence="4 5" key="1">
    <citation type="submission" date="2016-02" db="EMBL/GenBank/DDBJ databases">
        <authorList>
            <person name="Wen L."/>
            <person name="He K."/>
            <person name="Yang H."/>
        </authorList>
    </citation>
    <scope>NUCLEOTIDE SEQUENCE [LARGE SCALE GENOMIC DNA]</scope>
    <source>
        <strain evidence="4 5">CV41</strain>
    </source>
</reference>
<dbReference type="PANTHER" id="PTHR46268:SF6">
    <property type="entry name" value="UNIVERSAL STRESS PROTEIN UP12"/>
    <property type="match status" value="1"/>
</dbReference>
<dbReference type="STRING" id="1548208.AXK12_03730"/>
<feature type="domain" description="UspA" evidence="3">
    <location>
        <begin position="1"/>
        <end position="143"/>
    </location>
</feature>
<dbReference type="CDD" id="cd00293">
    <property type="entry name" value="USP-like"/>
    <property type="match status" value="1"/>
</dbReference>
<gene>
    <name evidence="4" type="ORF">AXK12_03730</name>
</gene>